<feature type="transmembrane region" description="Helical" evidence="1">
    <location>
        <begin position="259"/>
        <end position="281"/>
    </location>
</feature>
<organism evidence="2 3">
    <name type="scientific">Boletus reticuloceps</name>
    <dbReference type="NCBI Taxonomy" id="495285"/>
    <lineage>
        <taxon>Eukaryota</taxon>
        <taxon>Fungi</taxon>
        <taxon>Dikarya</taxon>
        <taxon>Basidiomycota</taxon>
        <taxon>Agaricomycotina</taxon>
        <taxon>Agaricomycetes</taxon>
        <taxon>Agaricomycetidae</taxon>
        <taxon>Boletales</taxon>
        <taxon>Boletineae</taxon>
        <taxon>Boletaceae</taxon>
        <taxon>Boletoideae</taxon>
        <taxon>Boletus</taxon>
    </lineage>
</organism>
<feature type="transmembrane region" description="Helical" evidence="1">
    <location>
        <begin position="157"/>
        <end position="178"/>
    </location>
</feature>
<keyword evidence="1" id="KW-1133">Transmembrane helix</keyword>
<reference evidence="2" key="1">
    <citation type="submission" date="2021-03" db="EMBL/GenBank/DDBJ databases">
        <title>Evolutionary innovations through gain and loss of genes in the ectomycorrhizal Boletales.</title>
        <authorList>
            <person name="Wu G."/>
            <person name="Miyauchi S."/>
            <person name="Morin E."/>
            <person name="Yang Z.-L."/>
            <person name="Xu J."/>
            <person name="Martin F.M."/>
        </authorList>
    </citation>
    <scope>NUCLEOTIDE SEQUENCE</scope>
    <source>
        <strain evidence="2">BR01</strain>
    </source>
</reference>
<dbReference type="Proteomes" id="UP000683000">
    <property type="component" value="Unassembled WGS sequence"/>
</dbReference>
<keyword evidence="1" id="KW-0472">Membrane</keyword>
<gene>
    <name evidence="2" type="ORF">JVT61DRAFT_6896</name>
</gene>
<dbReference type="OrthoDB" id="2366471at2759"/>
<accession>A0A8I2YJ45</accession>
<comment type="caution">
    <text evidence="2">The sequence shown here is derived from an EMBL/GenBank/DDBJ whole genome shotgun (WGS) entry which is preliminary data.</text>
</comment>
<evidence type="ECO:0000256" key="1">
    <source>
        <dbReference type="SAM" id="Phobius"/>
    </source>
</evidence>
<dbReference type="EMBL" id="JAGFBS010000023">
    <property type="protein sequence ID" value="KAG6373269.1"/>
    <property type="molecule type" value="Genomic_DNA"/>
</dbReference>
<sequence>MPPVRPPFSNAKYTLNAWGVAGIFGGEEAISAVALIPLCQGRRWLGWYNSPGSLEVARHFGRLAHSQFWGRIFPHTTKSLATLFSFDGQVGPRYTAALSGTELQTGHLGYLTMERCKEVAEETEIRGRKTTPAHVALIDLDNVDYDHNVPRLSKANALLALIPIIVSFVTCFMCAWYHDWYSFSVILIGILASGFASMTIGSGKLMLRSVRNPAPGSPPGDGILVPLIWEDIVVVVKGAEPAVNAITKGKFGLELGSTILRHAIGISSLLLILEFLAQLFLIPQGTLFGQLMFVISLCVSWVYNFHISSLRRETLQANILLQKLGDPQIRKFLVGTRTAMAVFVTLLVFHGVDNPTPMAVQKTLRIFLPNDTDVWEMWRKKVAQQVSDKSLAWLKLDEEGEDRGLSESDKKLLGTLLGDARAAYEGYLETQPFSKLE</sequence>
<name>A0A8I2YJ45_9AGAM</name>
<evidence type="ECO:0000313" key="2">
    <source>
        <dbReference type="EMBL" id="KAG6373269.1"/>
    </source>
</evidence>
<keyword evidence="1" id="KW-0812">Transmembrane</keyword>
<feature type="transmembrane region" description="Helical" evidence="1">
    <location>
        <begin position="184"/>
        <end position="201"/>
    </location>
</feature>
<feature type="transmembrane region" description="Helical" evidence="1">
    <location>
        <begin position="287"/>
        <end position="305"/>
    </location>
</feature>
<keyword evidence="3" id="KW-1185">Reference proteome</keyword>
<dbReference type="AlphaFoldDB" id="A0A8I2YJ45"/>
<evidence type="ECO:0000313" key="3">
    <source>
        <dbReference type="Proteomes" id="UP000683000"/>
    </source>
</evidence>
<proteinExistence type="predicted"/>
<feature type="transmembrane region" description="Helical" evidence="1">
    <location>
        <begin position="332"/>
        <end position="352"/>
    </location>
</feature>
<protein>
    <submittedName>
        <fullName evidence="2">Uncharacterized protein</fullName>
    </submittedName>
</protein>